<organism evidence="7 8">
    <name type="scientific">Prunus yedoensis var. nudiflora</name>
    <dbReference type="NCBI Taxonomy" id="2094558"/>
    <lineage>
        <taxon>Eukaryota</taxon>
        <taxon>Viridiplantae</taxon>
        <taxon>Streptophyta</taxon>
        <taxon>Embryophyta</taxon>
        <taxon>Tracheophyta</taxon>
        <taxon>Spermatophyta</taxon>
        <taxon>Magnoliopsida</taxon>
        <taxon>eudicotyledons</taxon>
        <taxon>Gunneridae</taxon>
        <taxon>Pentapetalae</taxon>
        <taxon>rosids</taxon>
        <taxon>fabids</taxon>
        <taxon>Rosales</taxon>
        <taxon>Rosaceae</taxon>
        <taxon>Amygdaloideae</taxon>
        <taxon>Amygdaleae</taxon>
        <taxon>Prunus</taxon>
    </lineage>
</organism>
<proteinExistence type="predicted"/>
<dbReference type="PROSITE" id="PS50197">
    <property type="entry name" value="BEACH"/>
    <property type="match status" value="1"/>
</dbReference>
<feature type="region of interest" description="Disordered" evidence="4">
    <location>
        <begin position="236"/>
        <end position="288"/>
    </location>
</feature>
<dbReference type="InterPro" id="IPR036322">
    <property type="entry name" value="WD40_repeat_dom_sf"/>
</dbReference>
<dbReference type="Gene3D" id="1.10.1540.10">
    <property type="entry name" value="BEACH domain"/>
    <property type="match status" value="1"/>
</dbReference>
<dbReference type="SUPFAM" id="SSF50978">
    <property type="entry name" value="WD40 repeat-like"/>
    <property type="match status" value="1"/>
</dbReference>
<evidence type="ECO:0000256" key="1">
    <source>
        <dbReference type="ARBA" id="ARBA00022574"/>
    </source>
</evidence>
<dbReference type="OrthoDB" id="26681at2759"/>
<dbReference type="PROSITE" id="PS51783">
    <property type="entry name" value="PH_BEACH"/>
    <property type="match status" value="1"/>
</dbReference>
<evidence type="ECO:0000256" key="2">
    <source>
        <dbReference type="ARBA" id="ARBA00022737"/>
    </source>
</evidence>
<keyword evidence="2" id="KW-0677">Repeat</keyword>
<dbReference type="PANTHER" id="PTHR13743">
    <property type="entry name" value="BEIGE/BEACH-RELATED"/>
    <property type="match status" value="1"/>
</dbReference>
<evidence type="ECO:0008006" key="9">
    <source>
        <dbReference type="Google" id="ProtNLM"/>
    </source>
</evidence>
<dbReference type="InterPro" id="IPR050865">
    <property type="entry name" value="BEACH_Domain"/>
</dbReference>
<dbReference type="SMART" id="SM01026">
    <property type="entry name" value="Beach"/>
    <property type="match status" value="1"/>
</dbReference>
<dbReference type="InterPro" id="IPR001680">
    <property type="entry name" value="WD40_rpt"/>
</dbReference>
<dbReference type="Proteomes" id="UP000250321">
    <property type="component" value="Unassembled WGS sequence"/>
</dbReference>
<feature type="domain" description="BEACH" evidence="5">
    <location>
        <begin position="433"/>
        <end position="723"/>
    </location>
</feature>
<dbReference type="CDD" id="cd01201">
    <property type="entry name" value="PH_BEACH"/>
    <property type="match status" value="1"/>
</dbReference>
<gene>
    <name evidence="7" type="ORF">Pyn_30575</name>
</gene>
<reference evidence="7 8" key="1">
    <citation type="submission" date="2018-02" db="EMBL/GenBank/DDBJ databases">
        <title>Draft genome of wild Prunus yedoensis var. nudiflora.</title>
        <authorList>
            <person name="Baek S."/>
            <person name="Kim J.-H."/>
            <person name="Choi K."/>
            <person name="Kim G.-B."/>
            <person name="Cho A."/>
            <person name="Jang H."/>
            <person name="Shin C.-H."/>
            <person name="Yu H.-J."/>
            <person name="Mun J.-H."/>
        </authorList>
    </citation>
    <scope>NUCLEOTIDE SEQUENCE [LARGE SCALE GENOMIC DNA]</scope>
    <source>
        <strain evidence="8">cv. Jeju island</strain>
        <tissue evidence="7">Leaf</tissue>
    </source>
</reference>
<dbReference type="CDD" id="cd06071">
    <property type="entry name" value="Beach"/>
    <property type="match status" value="1"/>
</dbReference>
<dbReference type="AlphaFoldDB" id="A0A314YJD8"/>
<name>A0A314YJD8_PRUYE</name>
<dbReference type="Pfam" id="PF02138">
    <property type="entry name" value="Beach"/>
    <property type="match status" value="1"/>
</dbReference>
<dbReference type="SMART" id="SM00320">
    <property type="entry name" value="WD40"/>
    <property type="match status" value="4"/>
</dbReference>
<dbReference type="STRING" id="2094558.A0A314YJD8"/>
<dbReference type="Gene3D" id="2.130.10.10">
    <property type="entry name" value="YVTN repeat-like/Quinoprotein amine dehydrogenase"/>
    <property type="match status" value="1"/>
</dbReference>
<dbReference type="InterPro" id="IPR011993">
    <property type="entry name" value="PH-like_dom_sf"/>
</dbReference>
<feature type="compositionally biased region" description="Basic and acidic residues" evidence="4">
    <location>
        <begin position="266"/>
        <end position="280"/>
    </location>
</feature>
<dbReference type="Pfam" id="PF20426">
    <property type="entry name" value="NBCH_WD40"/>
    <property type="match status" value="2"/>
</dbReference>
<feature type="compositionally biased region" description="Polar residues" evidence="4">
    <location>
        <begin position="193"/>
        <end position="210"/>
    </location>
</feature>
<evidence type="ECO:0000259" key="6">
    <source>
        <dbReference type="PROSITE" id="PS51783"/>
    </source>
</evidence>
<dbReference type="InterPro" id="IPR023362">
    <property type="entry name" value="PH-BEACH_dom"/>
</dbReference>
<dbReference type="Pfam" id="PF16057">
    <property type="entry name" value="DUF4800"/>
    <property type="match status" value="1"/>
</dbReference>
<feature type="domain" description="BEACH-type PH" evidence="6">
    <location>
        <begin position="287"/>
        <end position="409"/>
    </location>
</feature>
<evidence type="ECO:0000313" key="8">
    <source>
        <dbReference type="Proteomes" id="UP000250321"/>
    </source>
</evidence>
<evidence type="ECO:0000256" key="3">
    <source>
        <dbReference type="PROSITE-ProRule" id="PRU00221"/>
    </source>
</evidence>
<dbReference type="Gene3D" id="2.30.29.30">
    <property type="entry name" value="Pleckstrin-homology domain (PH domain)/Phosphotyrosine-binding domain (PTB)"/>
    <property type="match status" value="1"/>
</dbReference>
<evidence type="ECO:0000259" key="5">
    <source>
        <dbReference type="PROSITE" id="PS50197"/>
    </source>
</evidence>
<dbReference type="InterPro" id="IPR046851">
    <property type="entry name" value="NBCH_WD40"/>
</dbReference>
<protein>
    <recommendedName>
        <fullName evidence="9">BEACH domain-containing protein B</fullName>
    </recommendedName>
</protein>
<accession>A0A314YJD8</accession>
<dbReference type="PROSITE" id="PS50082">
    <property type="entry name" value="WD_REPEATS_2"/>
    <property type="match status" value="1"/>
</dbReference>
<dbReference type="InterPro" id="IPR000409">
    <property type="entry name" value="BEACH_dom"/>
</dbReference>
<dbReference type="SUPFAM" id="SSF50729">
    <property type="entry name" value="PH domain-like"/>
    <property type="match status" value="1"/>
</dbReference>
<dbReference type="InterPro" id="IPR015943">
    <property type="entry name" value="WD40/YVTN_repeat-like_dom_sf"/>
</dbReference>
<keyword evidence="1 3" id="KW-0853">WD repeat</keyword>
<dbReference type="SUPFAM" id="SSF81837">
    <property type="entry name" value="BEACH domain"/>
    <property type="match status" value="1"/>
</dbReference>
<comment type="caution">
    <text evidence="7">The sequence shown here is derived from an EMBL/GenBank/DDBJ whole genome shotgun (WGS) entry which is preliminary data.</text>
</comment>
<sequence>MLDDGARFHGISHLIRETVNFGKSMLATSIMGREDSLDSGYNVKEAGSIHNLIQRDRVLAAVADEAKYTKSLDTDRQRQLRELQSRMDENASAESNNRKAFEDEIQSSLTSILALDDSRRAAFQLTHEEEQQNVVAKWIHMFRALIDERGPWSANPFPNSSVRHWKLDKIEDTWRRRQKLRQNYHFDEKLCHPSSSVPSNEVTPPVNESKSGFVGHIPEQMKRFLLKGVWKITDEGSSDPNEIDTELGGQKPSIPKDTSDSQCSELAKDTSDWMQERKDSSSSSLETETSEVLTSVPCVLVTPKRKLAGHLAVMKNVLHFFGEFLVEDSEKGATVDKFEAMNENVLKRKQLKNIKRHRRWNMGKIKAVCWTRYLLRYSAIEIFFSDSSAPVFLNFATQKDAKDTGTLIVATRNEYLFPKGSGRDKSGAISFVDRRVALEMAETARESWRRREMTNFEYLMILNTLAGRSYNDLTQYPVFPWVLADYSSEVLDFNKSSTFRDLSKPVGALDVKRFEVFEDRYRSFSDPDIPSFYYGSHYSSMGIVLYYLLRLEPFTSLHRNLQGGKFDHADRLFQSIEGTYQNCLSNTSDVKELIPEFFYMPEFLVNSNSYHFGVRQDGEPIADVCLPPWAKGSPEEFINKNREALESEYVSSNLHHWIDLVFGYKQRGKPAVEAANIFYYLTYEGAVDLETMEDDLQRSAIEDQIANFGQTPIQIFRKKHPRRGPPIPIAHPLRFAPGSINLTSIVCSSSHQQSAALYVRTVDSNVVLVNQGLTLSVKMWLTTSLQSAGNFTFSGSQDPSFGVGSDILSPRKIGSPSAENVELGAQCFATMQTPSENFLISCGNWENSFQVISLNDGRMVQSIRQHKDVVSCIAVTSDGSFLATGSYDTTIMDGRYVRSLRHPSGCALSKLVASRHGRIVFYADDDLSLHLYSINGKHLASSESNGRLNCVELSGCGEFLVCAGDQGQIIVRSMNSLEVIKKCNGVGKIITSLTVTPEECFLAGTKEGTLLVYSIENTQLRKANLPRNSKSKPSSTG</sequence>
<dbReference type="FunFam" id="1.10.1540.10:FF:000001">
    <property type="entry name" value="neurobeachin isoform X1"/>
    <property type="match status" value="1"/>
</dbReference>
<dbReference type="PANTHER" id="PTHR13743:SF112">
    <property type="entry name" value="BEACH DOMAIN-CONTAINING PROTEIN"/>
    <property type="match status" value="1"/>
</dbReference>
<dbReference type="InterPro" id="IPR036372">
    <property type="entry name" value="BEACH_dom_sf"/>
</dbReference>
<evidence type="ECO:0000313" key="7">
    <source>
        <dbReference type="EMBL" id="PQQ07742.1"/>
    </source>
</evidence>
<feature type="repeat" description="WD" evidence="3">
    <location>
        <begin position="863"/>
        <end position="891"/>
    </location>
</feature>
<evidence type="ECO:0000256" key="4">
    <source>
        <dbReference type="SAM" id="MobiDB-lite"/>
    </source>
</evidence>
<dbReference type="Pfam" id="PF14844">
    <property type="entry name" value="PH_BEACH"/>
    <property type="match status" value="1"/>
</dbReference>
<feature type="region of interest" description="Disordered" evidence="4">
    <location>
        <begin position="191"/>
        <end position="213"/>
    </location>
</feature>
<keyword evidence="8" id="KW-1185">Reference proteome</keyword>
<dbReference type="EMBL" id="PJQY01000824">
    <property type="protein sequence ID" value="PQQ07742.1"/>
    <property type="molecule type" value="Genomic_DNA"/>
</dbReference>